<evidence type="ECO:0000313" key="3">
    <source>
        <dbReference type="EMBL" id="AIA54209.1"/>
    </source>
</evidence>
<evidence type="ECO:0000313" key="4">
    <source>
        <dbReference type="Proteomes" id="UP000005522"/>
    </source>
</evidence>
<feature type="chain" id="PRO_5001584603" description="Cytochrome P460 domain-containing protein" evidence="1">
    <location>
        <begin position="24"/>
        <end position="195"/>
    </location>
</feature>
<name>A0A059ZME6_ACICK</name>
<dbReference type="eggNOG" id="COG3794">
    <property type="taxonomic scope" value="Bacteria"/>
</dbReference>
<evidence type="ECO:0000259" key="2">
    <source>
        <dbReference type="Pfam" id="PF16694"/>
    </source>
</evidence>
<reference evidence="3 4" key="1">
    <citation type="journal article" date="2009" name="J. Bacteriol.">
        <title>Draft genome sequence of the extremely acidophilic bacterium Acidithiobacillus caldus ATCC 51756 reveals metabolic versatility in the genus Acidithiobacillus.</title>
        <authorList>
            <person name="Valdes J."/>
            <person name="Quatrini R."/>
            <person name="Hallberg K."/>
            <person name="Dopson M."/>
            <person name="Valenzuela P.D."/>
            <person name="Holmes D.S."/>
        </authorList>
    </citation>
    <scope>NUCLEOTIDE SEQUENCE [LARGE SCALE GENOMIC DNA]</scope>
    <source>
        <strain evidence="4">ATCC 51756 / DSM 8584 / KU</strain>
    </source>
</reference>
<dbReference type="InterPro" id="IPR032033">
    <property type="entry name" value="Cytochrome_P460"/>
</dbReference>
<organism evidence="3 4">
    <name type="scientific">Acidithiobacillus caldus (strain ATCC 51756 / DSM 8584 / KU)</name>
    <dbReference type="NCBI Taxonomy" id="637389"/>
    <lineage>
        <taxon>Bacteria</taxon>
        <taxon>Pseudomonadati</taxon>
        <taxon>Pseudomonadota</taxon>
        <taxon>Acidithiobacillia</taxon>
        <taxon>Acidithiobacillales</taxon>
        <taxon>Acidithiobacillaceae</taxon>
        <taxon>Acidithiobacillus</taxon>
    </lineage>
</organism>
<evidence type="ECO:0000256" key="1">
    <source>
        <dbReference type="SAM" id="SignalP"/>
    </source>
</evidence>
<keyword evidence="1" id="KW-0732">Signal</keyword>
<feature type="signal peptide" evidence="1">
    <location>
        <begin position="1"/>
        <end position="23"/>
    </location>
</feature>
<feature type="domain" description="Cytochrome P460" evidence="2">
    <location>
        <begin position="67"/>
        <end position="156"/>
    </location>
</feature>
<dbReference type="EMBL" id="CP005986">
    <property type="protein sequence ID" value="AIA54209.1"/>
    <property type="molecule type" value="Genomic_DNA"/>
</dbReference>
<dbReference type="RefSeq" id="WP_004870328.1">
    <property type="nucleotide sequence ID" value="NZ_CP005986.1"/>
</dbReference>
<dbReference type="InterPro" id="IPR038142">
    <property type="entry name" value="Cytochrome_P460_sp"/>
</dbReference>
<proteinExistence type="predicted"/>
<dbReference type="Pfam" id="PF16694">
    <property type="entry name" value="Cytochrome_P460"/>
    <property type="match status" value="1"/>
</dbReference>
<dbReference type="KEGG" id="acz:Acaty_c0319"/>
<dbReference type="HOGENOM" id="CLU_1393678_0_0_6"/>
<accession>A0A059ZME6</accession>
<protein>
    <recommendedName>
        <fullName evidence="2">Cytochrome P460 domain-containing protein</fullName>
    </recommendedName>
</protein>
<dbReference type="AlphaFoldDB" id="A0A059ZME6"/>
<dbReference type="CDD" id="cd20716">
    <property type="entry name" value="cyt_P460_fam"/>
    <property type="match status" value="1"/>
</dbReference>
<dbReference type="Gene3D" id="3.50.70.20">
    <property type="entry name" value="Cytochrome P460"/>
    <property type="match status" value="1"/>
</dbReference>
<sequence length="195" mass="21428">MKTAQLNALSTAFLLTFAVPVMATTVTPAALWQQIQTLEKAHATMPESTPFQVGSRTVDPLTTDLANAPAIRNIEAAGDILKVRRYEDGSLLIKENYNLQKQLVGVTAMLKAPGFDAGDRNWIMAAYQPSGKVIAFGKVGSCIACHALVRQQDFVFAPPPQQLLPVTTWKAFFPKQEMNPEYLTLLKKYPGHVVQ</sequence>
<dbReference type="Proteomes" id="UP000005522">
    <property type="component" value="Chromosome"/>
</dbReference>
<gene>
    <name evidence="3" type="ORF">Acaty_c0319</name>
</gene>